<proteinExistence type="predicted"/>
<evidence type="ECO:0008006" key="5">
    <source>
        <dbReference type="Google" id="ProtNLM"/>
    </source>
</evidence>
<dbReference type="EMBL" id="CP097649">
    <property type="protein sequence ID" value="URI15314.1"/>
    <property type="molecule type" value="Genomic_DNA"/>
</dbReference>
<gene>
    <name evidence="3" type="ORF">M8231_16240</name>
</gene>
<keyword evidence="2" id="KW-0732">Signal</keyword>
<evidence type="ECO:0000256" key="2">
    <source>
        <dbReference type="SAM" id="SignalP"/>
    </source>
</evidence>
<sequence>MTRVPSRPLSLGSVILASVVLLAACSPGEDAAPQVHQTGAPPPAALSPAPSGPVEGVVAQGDRVLIDGDRLFLPGSTELSPQAEPMLRRAAELIGTGDGPPVVVTGRAPDPIQADALAKGAAEALSYIGGAPFSRLTPRGVADPAPGRRIVITPASAAGPDSRS</sequence>
<feature type="signal peptide" evidence="2">
    <location>
        <begin position="1"/>
        <end position="31"/>
    </location>
</feature>
<protein>
    <recommendedName>
        <fullName evidence="5">OmpA family protein</fullName>
    </recommendedName>
</protein>
<organism evidence="3 4">
    <name type="scientific">Brevundimonas albigilva</name>
    <dbReference type="NCBI Taxonomy" id="1312364"/>
    <lineage>
        <taxon>Bacteria</taxon>
        <taxon>Pseudomonadati</taxon>
        <taxon>Pseudomonadota</taxon>
        <taxon>Alphaproteobacteria</taxon>
        <taxon>Caulobacterales</taxon>
        <taxon>Caulobacteraceae</taxon>
        <taxon>Brevundimonas</taxon>
    </lineage>
</organism>
<evidence type="ECO:0000313" key="3">
    <source>
        <dbReference type="EMBL" id="URI15314.1"/>
    </source>
</evidence>
<feature type="chain" id="PRO_5045464820" description="OmpA family protein" evidence="2">
    <location>
        <begin position="32"/>
        <end position="164"/>
    </location>
</feature>
<feature type="region of interest" description="Disordered" evidence="1">
    <location>
        <begin position="30"/>
        <end position="54"/>
    </location>
</feature>
<dbReference type="RefSeq" id="WP_250201952.1">
    <property type="nucleotide sequence ID" value="NZ_CP097649.1"/>
</dbReference>
<evidence type="ECO:0000256" key="1">
    <source>
        <dbReference type="SAM" id="MobiDB-lite"/>
    </source>
</evidence>
<name>A0ABY4SM12_9CAUL</name>
<dbReference type="Proteomes" id="UP001055429">
    <property type="component" value="Chromosome"/>
</dbReference>
<reference evidence="3" key="1">
    <citation type="submission" date="2022-05" db="EMBL/GenBank/DDBJ databases">
        <title>Brevundimonas albigilva TT17 genome sequence.</title>
        <authorList>
            <person name="Lee K."/>
            <person name="Son H."/>
        </authorList>
    </citation>
    <scope>NUCLEOTIDE SEQUENCE</scope>
    <source>
        <strain evidence="3">TT17</strain>
    </source>
</reference>
<dbReference type="PROSITE" id="PS51257">
    <property type="entry name" value="PROKAR_LIPOPROTEIN"/>
    <property type="match status" value="1"/>
</dbReference>
<evidence type="ECO:0000313" key="4">
    <source>
        <dbReference type="Proteomes" id="UP001055429"/>
    </source>
</evidence>
<accession>A0ABY4SM12</accession>
<keyword evidence="4" id="KW-1185">Reference proteome</keyword>